<comment type="similarity">
    <text evidence="3">Belongs to the HAD-like hydrolase superfamily. CbbY/CbbZ/Gph/YieH family.</text>
</comment>
<dbReference type="InterPro" id="IPR006439">
    <property type="entry name" value="HAD-SF_hydro_IA"/>
</dbReference>
<dbReference type="PANTHER" id="PTHR43434">
    <property type="entry name" value="PHOSPHOGLYCOLATE PHOSPHATASE"/>
    <property type="match status" value="1"/>
</dbReference>
<dbReference type="AlphaFoldDB" id="B2A0E2"/>
<comment type="catalytic activity">
    <reaction evidence="1">
        <text>2-phosphoglycolate + H2O = glycolate + phosphate</text>
        <dbReference type="Rhea" id="RHEA:14369"/>
        <dbReference type="ChEBI" id="CHEBI:15377"/>
        <dbReference type="ChEBI" id="CHEBI:29805"/>
        <dbReference type="ChEBI" id="CHEBI:43474"/>
        <dbReference type="ChEBI" id="CHEBI:58033"/>
        <dbReference type="EC" id="3.1.3.18"/>
    </reaction>
</comment>
<dbReference type="InterPro" id="IPR050155">
    <property type="entry name" value="HAD-like_hydrolase_sf"/>
</dbReference>
<evidence type="ECO:0000256" key="1">
    <source>
        <dbReference type="ARBA" id="ARBA00000830"/>
    </source>
</evidence>
<reference evidence="5 6" key="1">
    <citation type="journal article" date="2011" name="J. Bacteriol.">
        <title>Genome sequence of the verrucomicrobium Opitutus terrae PB90-1, an abundant inhabitant of rice paddy soil ecosystems.</title>
        <authorList>
            <person name="van Passel M.W."/>
            <person name="Kant R."/>
            <person name="Palva A."/>
            <person name="Copeland A."/>
            <person name="Lucas S."/>
            <person name="Lapidus A."/>
            <person name="Glavina del Rio T."/>
            <person name="Pitluck S."/>
            <person name="Goltsman E."/>
            <person name="Clum A."/>
            <person name="Sun H."/>
            <person name="Schmutz J."/>
            <person name="Larimer F.W."/>
            <person name="Land M.L."/>
            <person name="Hauser L."/>
            <person name="Kyrpides N."/>
            <person name="Mikhailova N."/>
            <person name="Richardson P.P."/>
            <person name="Janssen P.H."/>
            <person name="de Vos W.M."/>
            <person name="Smidt H."/>
        </authorList>
    </citation>
    <scope>NUCLEOTIDE SEQUENCE [LARGE SCALE GENOMIC DNA]</scope>
    <source>
        <strain evidence="6">DSM 11246 / JCM 15787 / PB90-1</strain>
    </source>
</reference>
<dbReference type="SUPFAM" id="SSF56784">
    <property type="entry name" value="HAD-like"/>
    <property type="match status" value="1"/>
</dbReference>
<protein>
    <recommendedName>
        <fullName evidence="4">phosphoglycolate phosphatase</fullName>
        <ecNumber evidence="4">3.1.3.18</ecNumber>
    </recommendedName>
</protein>
<dbReference type="EMBL" id="CP001032">
    <property type="protein sequence ID" value="ACB77896.1"/>
    <property type="molecule type" value="Genomic_DNA"/>
</dbReference>
<dbReference type="Proteomes" id="UP000007013">
    <property type="component" value="Chromosome"/>
</dbReference>
<keyword evidence="5" id="KW-0378">Hydrolase</keyword>
<dbReference type="Pfam" id="PF13419">
    <property type="entry name" value="HAD_2"/>
    <property type="match status" value="1"/>
</dbReference>
<dbReference type="GO" id="GO:0008967">
    <property type="term" value="F:phosphoglycolate phosphatase activity"/>
    <property type="evidence" value="ECO:0007669"/>
    <property type="project" value="UniProtKB-EC"/>
</dbReference>
<dbReference type="eggNOG" id="COG0546">
    <property type="taxonomic scope" value="Bacteria"/>
</dbReference>
<sequence length="213" mass="22822">MQFTTFLFDLDGTLVDHLAAIHRAHSHTMRQLGLPPPSLAQVRAAIGGGVEVAIARLIGKERVAQALPIYRPYWQATMLEDVKLMPGARELLEGLHACGATLAIFTNKHGPSSRAVCDHLGLSALLSGNFGATDTPWLKPQPEFARHALAKLGKSPRGTLMVGDSPWDVETGKTGGFPAWCVTTGTHEAHELEAAGADKVFPDLFAVARELGM</sequence>
<evidence type="ECO:0000256" key="2">
    <source>
        <dbReference type="ARBA" id="ARBA00004818"/>
    </source>
</evidence>
<dbReference type="InterPro" id="IPR036412">
    <property type="entry name" value="HAD-like_sf"/>
</dbReference>
<dbReference type="InterPro" id="IPR041492">
    <property type="entry name" value="HAD_2"/>
</dbReference>
<dbReference type="NCBIfam" id="TIGR01509">
    <property type="entry name" value="HAD-SF-IA-v3"/>
    <property type="match status" value="1"/>
</dbReference>
<dbReference type="InterPro" id="IPR023198">
    <property type="entry name" value="PGP-like_dom2"/>
</dbReference>
<dbReference type="STRING" id="452637.Oter_4626"/>
<dbReference type="EC" id="3.1.3.18" evidence="4"/>
<dbReference type="KEGG" id="ote:Oter_4626"/>
<organism evidence="5 6">
    <name type="scientific">Opitutus terrae (strain DSM 11246 / JCM 15787 / PB90-1)</name>
    <dbReference type="NCBI Taxonomy" id="452637"/>
    <lineage>
        <taxon>Bacteria</taxon>
        <taxon>Pseudomonadati</taxon>
        <taxon>Verrucomicrobiota</taxon>
        <taxon>Opitutia</taxon>
        <taxon>Opitutales</taxon>
        <taxon>Opitutaceae</taxon>
        <taxon>Opitutus</taxon>
    </lineage>
</organism>
<comment type="pathway">
    <text evidence="2">Organic acid metabolism; glycolate biosynthesis; glycolate from 2-phosphoglycolate: step 1/1.</text>
</comment>
<dbReference type="Gene3D" id="1.10.150.240">
    <property type="entry name" value="Putative phosphatase, domain 2"/>
    <property type="match status" value="1"/>
</dbReference>
<evidence type="ECO:0000256" key="4">
    <source>
        <dbReference type="ARBA" id="ARBA00013078"/>
    </source>
</evidence>
<dbReference type="SFLD" id="SFLDS00003">
    <property type="entry name" value="Haloacid_Dehalogenase"/>
    <property type="match status" value="1"/>
</dbReference>
<proteinExistence type="inferred from homology"/>
<dbReference type="PANTHER" id="PTHR43434:SF1">
    <property type="entry name" value="PHOSPHOGLYCOLATE PHOSPHATASE"/>
    <property type="match status" value="1"/>
</dbReference>
<dbReference type="InterPro" id="IPR023214">
    <property type="entry name" value="HAD_sf"/>
</dbReference>
<evidence type="ECO:0000313" key="6">
    <source>
        <dbReference type="Proteomes" id="UP000007013"/>
    </source>
</evidence>
<dbReference type="Gene3D" id="3.40.50.1000">
    <property type="entry name" value="HAD superfamily/HAD-like"/>
    <property type="match status" value="1"/>
</dbReference>
<dbReference type="GO" id="GO:0006281">
    <property type="term" value="P:DNA repair"/>
    <property type="evidence" value="ECO:0007669"/>
    <property type="project" value="TreeGrafter"/>
</dbReference>
<dbReference type="HOGENOM" id="CLU_045011_19_4_0"/>
<evidence type="ECO:0000256" key="3">
    <source>
        <dbReference type="ARBA" id="ARBA00006171"/>
    </source>
</evidence>
<evidence type="ECO:0000313" key="5">
    <source>
        <dbReference type="EMBL" id="ACB77896.1"/>
    </source>
</evidence>
<dbReference type="GO" id="GO:0005829">
    <property type="term" value="C:cytosol"/>
    <property type="evidence" value="ECO:0007669"/>
    <property type="project" value="TreeGrafter"/>
</dbReference>
<accession>B2A0E2</accession>
<keyword evidence="6" id="KW-1185">Reference proteome</keyword>
<gene>
    <name evidence="5" type="ordered locus">Oter_4626</name>
</gene>
<dbReference type="OrthoDB" id="9807630at2"/>
<name>B2A0E2_OPITP</name>
<dbReference type="SFLD" id="SFLDG01129">
    <property type="entry name" value="C1.5:_HAD__Beta-PGM__Phosphata"/>
    <property type="match status" value="1"/>
</dbReference>